<dbReference type="Pfam" id="PF13411">
    <property type="entry name" value="MerR_1"/>
    <property type="match status" value="1"/>
</dbReference>
<keyword evidence="2" id="KW-0812">Transmembrane</keyword>
<sequence>MSTYSTGELAKLAHVSIRTLQYYDQRGLLKPATLTAAGRRQYDEADYDRLQLILLLKEMGLSLAAIHQIITSDHGNQTLALLLDQQAAQLTAEQATTADRLNRIAAIRHRLPSATTHPLTSKTDMDQLMLAKTALTRVHQRLLVFGILIDAIELGAFIYGIFSGHWWPFAGAILVAIVLALGAVRWYLQAVNYVCPNCQAEFKPTYWVAFWSRHTPKARKLTCPHCHQTNFCVEVYDQH</sequence>
<dbReference type="Proteomes" id="UP000033491">
    <property type="component" value="Unassembled WGS sequence"/>
</dbReference>
<dbReference type="STRING" id="216463.VC81_06950"/>
<gene>
    <name evidence="4" type="ORF">VC81_06950</name>
</gene>
<reference evidence="4 5" key="1">
    <citation type="submission" date="2015-03" db="EMBL/GenBank/DDBJ databases">
        <authorList>
            <person name="Zheng J."/>
            <person name="Ganezle M."/>
        </authorList>
    </citation>
    <scope>NUCLEOTIDE SEQUENCE [LARGE SCALE GENOMIC DNA]</scope>
    <source>
        <strain evidence="4 5">LP38</strain>
    </source>
</reference>
<dbReference type="PRINTS" id="PR00040">
    <property type="entry name" value="HTHMERR"/>
</dbReference>
<dbReference type="PATRIC" id="fig|216463.3.peg.495"/>
<keyword evidence="2" id="KW-1133">Transmembrane helix</keyword>
<comment type="caution">
    <text evidence="4">The sequence shown here is derived from an EMBL/GenBank/DDBJ whole genome shotgun (WGS) entry which is preliminary data.</text>
</comment>
<dbReference type="PROSITE" id="PS50937">
    <property type="entry name" value="HTH_MERR_2"/>
    <property type="match status" value="1"/>
</dbReference>
<dbReference type="PANTHER" id="PTHR30204">
    <property type="entry name" value="REDOX-CYCLING DRUG-SENSING TRANSCRIPTIONAL ACTIVATOR SOXR"/>
    <property type="match status" value="1"/>
</dbReference>
<keyword evidence="1" id="KW-0238">DNA-binding</keyword>
<feature type="transmembrane region" description="Helical" evidence="2">
    <location>
        <begin position="168"/>
        <end position="188"/>
    </location>
</feature>
<dbReference type="RefSeq" id="WP_045807354.1">
    <property type="nucleotide sequence ID" value="NZ_JZCR01000015.1"/>
</dbReference>
<organism evidence="4 5">
    <name type="scientific">Levilactobacillus spicheri</name>
    <dbReference type="NCBI Taxonomy" id="216463"/>
    <lineage>
        <taxon>Bacteria</taxon>
        <taxon>Bacillati</taxon>
        <taxon>Bacillota</taxon>
        <taxon>Bacilli</taxon>
        <taxon>Lactobacillales</taxon>
        <taxon>Lactobacillaceae</taxon>
        <taxon>Levilactobacillus</taxon>
    </lineage>
</organism>
<dbReference type="Gene3D" id="1.10.1660.10">
    <property type="match status" value="1"/>
</dbReference>
<dbReference type="SUPFAM" id="SSF46955">
    <property type="entry name" value="Putative DNA-binding domain"/>
    <property type="match status" value="1"/>
</dbReference>
<evidence type="ECO:0000313" key="5">
    <source>
        <dbReference type="Proteomes" id="UP000033491"/>
    </source>
</evidence>
<evidence type="ECO:0000313" key="4">
    <source>
        <dbReference type="EMBL" id="KJW12815.1"/>
    </source>
</evidence>
<dbReference type="InterPro" id="IPR009061">
    <property type="entry name" value="DNA-bd_dom_put_sf"/>
</dbReference>
<feature type="domain" description="HTH merR-type" evidence="3">
    <location>
        <begin position="3"/>
        <end position="72"/>
    </location>
</feature>
<evidence type="ECO:0000256" key="1">
    <source>
        <dbReference type="ARBA" id="ARBA00023125"/>
    </source>
</evidence>
<dbReference type="GO" id="GO:0003677">
    <property type="term" value="F:DNA binding"/>
    <property type="evidence" value="ECO:0007669"/>
    <property type="project" value="UniProtKB-KW"/>
</dbReference>
<dbReference type="InterPro" id="IPR047057">
    <property type="entry name" value="MerR_fam"/>
</dbReference>
<dbReference type="SMART" id="SM00422">
    <property type="entry name" value="HTH_MERR"/>
    <property type="match status" value="1"/>
</dbReference>
<dbReference type="CDD" id="cd01106">
    <property type="entry name" value="HTH_TipAL-Mta"/>
    <property type="match status" value="1"/>
</dbReference>
<evidence type="ECO:0000259" key="3">
    <source>
        <dbReference type="PROSITE" id="PS50937"/>
    </source>
</evidence>
<dbReference type="OrthoDB" id="1894615at2"/>
<name>A0A0F3RSG3_9LACO</name>
<protein>
    <recommendedName>
        <fullName evidence="3">HTH merR-type domain-containing protein</fullName>
    </recommendedName>
</protein>
<dbReference type="PANTHER" id="PTHR30204:SF96">
    <property type="entry name" value="CHROMOSOME-ANCHORING PROTEIN RACA"/>
    <property type="match status" value="1"/>
</dbReference>
<accession>A0A0F3RSG3</accession>
<dbReference type="InterPro" id="IPR000551">
    <property type="entry name" value="MerR-type_HTH_dom"/>
</dbReference>
<dbReference type="AlphaFoldDB" id="A0A0F3RSG3"/>
<dbReference type="GO" id="GO:0003700">
    <property type="term" value="F:DNA-binding transcription factor activity"/>
    <property type="evidence" value="ECO:0007669"/>
    <property type="project" value="InterPro"/>
</dbReference>
<dbReference type="EMBL" id="JZCR01000015">
    <property type="protein sequence ID" value="KJW12815.1"/>
    <property type="molecule type" value="Genomic_DNA"/>
</dbReference>
<evidence type="ECO:0000256" key="2">
    <source>
        <dbReference type="SAM" id="Phobius"/>
    </source>
</evidence>
<keyword evidence="2" id="KW-0472">Membrane</keyword>
<proteinExistence type="predicted"/>
<feature type="transmembrane region" description="Helical" evidence="2">
    <location>
        <begin position="142"/>
        <end position="162"/>
    </location>
</feature>